<accession>A0A916QNC4</accession>
<evidence type="ECO:0000256" key="4">
    <source>
        <dbReference type="SAM" id="MobiDB-lite"/>
    </source>
</evidence>
<dbReference type="GO" id="GO:0005829">
    <property type="term" value="C:cytosol"/>
    <property type="evidence" value="ECO:0007669"/>
    <property type="project" value="UniProtKB-ARBA"/>
</dbReference>
<dbReference type="FunFam" id="2.40.50.140:FF:000006">
    <property type="entry name" value="Cold shock protein CspC"/>
    <property type="match status" value="1"/>
</dbReference>
<comment type="subcellular location">
    <subcellularLocation>
        <location evidence="1 3">Cytoplasm</location>
    </subcellularLocation>
</comment>
<feature type="domain" description="CSD" evidence="6">
    <location>
        <begin position="74"/>
        <end position="138"/>
    </location>
</feature>
<organism evidence="7 8">
    <name type="scientific">Pseudohongiella nitratireducens</name>
    <dbReference type="NCBI Taxonomy" id="1768907"/>
    <lineage>
        <taxon>Bacteria</taxon>
        <taxon>Pseudomonadati</taxon>
        <taxon>Pseudomonadota</taxon>
        <taxon>Gammaproteobacteria</taxon>
        <taxon>Pseudomonadales</taxon>
        <taxon>Pseudohongiellaceae</taxon>
        <taxon>Pseudohongiella</taxon>
    </lineage>
</organism>
<dbReference type="SMART" id="SM00357">
    <property type="entry name" value="CSP"/>
    <property type="match status" value="1"/>
</dbReference>
<feature type="region of interest" description="Disordered" evidence="4">
    <location>
        <begin position="54"/>
        <end position="75"/>
    </location>
</feature>
<feature type="transmembrane region" description="Helical" evidence="5">
    <location>
        <begin position="31"/>
        <end position="51"/>
    </location>
</feature>
<sequence>MIRTTFAPTLAIALLSTPFFFLNQQTTPVSLILSVVIVFVASLLSANASLARSKVNKPTRKPAKPRRKVADNNREQGRVKWFNTSKGFGFITRDNGEDVFVHFRAIRGEGHRSLRDGQPVEFDVSQGDKGLQASDVVAIQRH</sequence>
<name>A0A916QNC4_9GAMM</name>
<keyword evidence="5" id="KW-1133">Transmembrane helix</keyword>
<dbReference type="CDD" id="cd04458">
    <property type="entry name" value="CSP_CDS"/>
    <property type="match status" value="1"/>
</dbReference>
<reference evidence="7" key="1">
    <citation type="journal article" date="2014" name="Int. J. Syst. Evol. Microbiol.">
        <title>Complete genome sequence of Corynebacterium casei LMG S-19264T (=DSM 44701T), isolated from a smear-ripened cheese.</title>
        <authorList>
            <consortium name="US DOE Joint Genome Institute (JGI-PGF)"/>
            <person name="Walter F."/>
            <person name="Albersmeier A."/>
            <person name="Kalinowski J."/>
            <person name="Ruckert C."/>
        </authorList>
    </citation>
    <scope>NUCLEOTIDE SEQUENCE</scope>
    <source>
        <strain evidence="7">CGMCC 1.15425</strain>
    </source>
</reference>
<dbReference type="InterPro" id="IPR050181">
    <property type="entry name" value="Cold_shock_domain"/>
</dbReference>
<reference evidence="7" key="2">
    <citation type="submission" date="2020-09" db="EMBL/GenBank/DDBJ databases">
        <authorList>
            <person name="Sun Q."/>
            <person name="Zhou Y."/>
        </authorList>
    </citation>
    <scope>NUCLEOTIDE SEQUENCE</scope>
    <source>
        <strain evidence="7">CGMCC 1.15425</strain>
    </source>
</reference>
<dbReference type="PROSITE" id="PS51857">
    <property type="entry name" value="CSD_2"/>
    <property type="match status" value="1"/>
</dbReference>
<feature type="compositionally biased region" description="Basic residues" evidence="4">
    <location>
        <begin position="54"/>
        <end position="67"/>
    </location>
</feature>
<evidence type="ECO:0000313" key="8">
    <source>
        <dbReference type="Proteomes" id="UP000627715"/>
    </source>
</evidence>
<gene>
    <name evidence="7" type="ORF">GCM10011403_25880</name>
</gene>
<dbReference type="InterPro" id="IPR002059">
    <property type="entry name" value="CSP_DNA-bd"/>
</dbReference>
<dbReference type="GO" id="GO:0003676">
    <property type="term" value="F:nucleic acid binding"/>
    <property type="evidence" value="ECO:0007669"/>
    <property type="project" value="InterPro"/>
</dbReference>
<evidence type="ECO:0000256" key="2">
    <source>
        <dbReference type="ARBA" id="ARBA00022490"/>
    </source>
</evidence>
<keyword evidence="2" id="KW-0963">Cytoplasm</keyword>
<comment type="caution">
    <text evidence="7">The sequence shown here is derived from an EMBL/GenBank/DDBJ whole genome shotgun (WGS) entry which is preliminary data.</text>
</comment>
<evidence type="ECO:0000259" key="6">
    <source>
        <dbReference type="PROSITE" id="PS51857"/>
    </source>
</evidence>
<dbReference type="Proteomes" id="UP000627715">
    <property type="component" value="Unassembled WGS sequence"/>
</dbReference>
<dbReference type="PROSITE" id="PS00352">
    <property type="entry name" value="CSD_1"/>
    <property type="match status" value="1"/>
</dbReference>
<dbReference type="InterPro" id="IPR019844">
    <property type="entry name" value="CSD_CS"/>
</dbReference>
<keyword evidence="5" id="KW-0472">Membrane</keyword>
<evidence type="ECO:0000256" key="5">
    <source>
        <dbReference type="SAM" id="Phobius"/>
    </source>
</evidence>
<dbReference type="PANTHER" id="PTHR11544">
    <property type="entry name" value="COLD SHOCK DOMAIN CONTAINING PROTEINS"/>
    <property type="match status" value="1"/>
</dbReference>
<proteinExistence type="predicted"/>
<dbReference type="AlphaFoldDB" id="A0A916QNC4"/>
<evidence type="ECO:0000256" key="1">
    <source>
        <dbReference type="ARBA" id="ARBA00004496"/>
    </source>
</evidence>
<dbReference type="InterPro" id="IPR011129">
    <property type="entry name" value="CSD"/>
</dbReference>
<dbReference type="SUPFAM" id="SSF50249">
    <property type="entry name" value="Nucleic acid-binding proteins"/>
    <property type="match status" value="1"/>
</dbReference>
<dbReference type="Gene3D" id="2.40.50.140">
    <property type="entry name" value="Nucleic acid-binding proteins"/>
    <property type="match status" value="1"/>
</dbReference>
<dbReference type="PRINTS" id="PR00050">
    <property type="entry name" value="COLDSHOCK"/>
</dbReference>
<dbReference type="EMBL" id="BMIY01000011">
    <property type="protein sequence ID" value="GFZ81430.1"/>
    <property type="molecule type" value="Genomic_DNA"/>
</dbReference>
<dbReference type="InterPro" id="IPR012340">
    <property type="entry name" value="NA-bd_OB-fold"/>
</dbReference>
<keyword evidence="8" id="KW-1185">Reference proteome</keyword>
<dbReference type="Pfam" id="PF00313">
    <property type="entry name" value="CSD"/>
    <property type="match status" value="1"/>
</dbReference>
<protein>
    <recommendedName>
        <fullName evidence="6">CSD domain-containing protein</fullName>
    </recommendedName>
</protein>
<keyword evidence="5" id="KW-0812">Transmembrane</keyword>
<evidence type="ECO:0000313" key="7">
    <source>
        <dbReference type="EMBL" id="GFZ81430.1"/>
    </source>
</evidence>
<dbReference type="OrthoDB" id="9810590at2"/>
<evidence type="ECO:0000256" key="3">
    <source>
        <dbReference type="RuleBase" id="RU000408"/>
    </source>
</evidence>